<protein>
    <submittedName>
        <fullName evidence="2">Uncharacterized protein</fullName>
    </submittedName>
</protein>
<evidence type="ECO:0000313" key="3">
    <source>
        <dbReference type="Proteomes" id="UP000527315"/>
    </source>
</evidence>
<evidence type="ECO:0000256" key="1">
    <source>
        <dbReference type="SAM" id="Phobius"/>
    </source>
</evidence>
<dbReference type="EMBL" id="DUFJ01000064">
    <property type="protein sequence ID" value="HIH33145.1"/>
    <property type="molecule type" value="Genomic_DNA"/>
</dbReference>
<feature type="transmembrane region" description="Helical" evidence="1">
    <location>
        <begin position="16"/>
        <end position="34"/>
    </location>
</feature>
<reference evidence="3" key="1">
    <citation type="journal article" date="2020" name="bioRxiv">
        <title>A rank-normalized archaeal taxonomy based on genome phylogeny resolves widespread incomplete and uneven classifications.</title>
        <authorList>
            <person name="Rinke C."/>
            <person name="Chuvochina M."/>
            <person name="Mussig A.J."/>
            <person name="Chaumeil P.-A."/>
            <person name="Waite D.W."/>
            <person name="Whitman W.B."/>
            <person name="Parks D.H."/>
            <person name="Hugenholtz P."/>
        </authorList>
    </citation>
    <scope>NUCLEOTIDE SEQUENCE [LARGE SCALE GENOMIC DNA]</scope>
</reference>
<dbReference type="AlphaFoldDB" id="A0A7J4KXI2"/>
<keyword evidence="1" id="KW-0812">Transmembrane</keyword>
<keyword evidence="1" id="KW-0472">Membrane</keyword>
<proteinExistence type="predicted"/>
<organism evidence="2 3">
    <name type="scientific">Candidatus Iainarchaeum sp</name>
    <dbReference type="NCBI Taxonomy" id="3101447"/>
    <lineage>
        <taxon>Archaea</taxon>
        <taxon>Candidatus Iainarchaeota</taxon>
        <taxon>Candidatus Iainarchaeia</taxon>
        <taxon>Candidatus Iainarchaeales</taxon>
        <taxon>Candidatus Iainarchaeaceae</taxon>
        <taxon>Candidatus Iainarchaeum</taxon>
    </lineage>
</organism>
<evidence type="ECO:0000313" key="2">
    <source>
        <dbReference type="EMBL" id="HIH33145.1"/>
    </source>
</evidence>
<gene>
    <name evidence="2" type="ORF">HA227_02725</name>
</gene>
<keyword evidence="1" id="KW-1133">Transmembrane helix</keyword>
<comment type="caution">
    <text evidence="2">The sequence shown here is derived from an EMBL/GenBank/DDBJ whole genome shotgun (WGS) entry which is preliminary data.</text>
</comment>
<accession>A0A7J4KXI2</accession>
<sequence>MKAGFQEQEQPYDTGVFVQAAILLAVILVLLVIIRKVLPLLNKPRGEGFQGLQEEFKIKR</sequence>
<dbReference type="Proteomes" id="UP000527315">
    <property type="component" value="Unassembled WGS sequence"/>
</dbReference>
<name>A0A7J4KXI2_9ARCH</name>